<comment type="caution">
    <text evidence="1">The sequence shown here is derived from an EMBL/GenBank/DDBJ whole genome shotgun (WGS) entry which is preliminary data.</text>
</comment>
<accession>A0A2M8P2Y3</accession>
<dbReference type="Gene3D" id="3.40.50.150">
    <property type="entry name" value="Vaccinia Virus protein VP39"/>
    <property type="match status" value="1"/>
</dbReference>
<gene>
    <name evidence="1" type="ORF">CUN51_02880</name>
</gene>
<organism evidence="1 2">
    <name type="scientific">Candidatus Thermofonsia Clade 1 bacterium</name>
    <dbReference type="NCBI Taxonomy" id="2364210"/>
    <lineage>
        <taxon>Bacteria</taxon>
        <taxon>Bacillati</taxon>
        <taxon>Chloroflexota</taxon>
        <taxon>Candidatus Thermofontia</taxon>
        <taxon>Candidatus Thermofonsia Clade 1</taxon>
    </lineage>
</organism>
<name>A0A2M8P2Y3_9CHLR</name>
<evidence type="ECO:0000313" key="1">
    <source>
        <dbReference type="EMBL" id="PJF31903.1"/>
    </source>
</evidence>
<dbReference type="AlphaFoldDB" id="A0A2M8P2Y3"/>
<protein>
    <recommendedName>
        <fullName evidence="3">Methyltransferase domain-containing protein</fullName>
    </recommendedName>
</protein>
<dbReference type="InterPro" id="IPR029063">
    <property type="entry name" value="SAM-dependent_MTases_sf"/>
</dbReference>
<reference evidence="1 2" key="1">
    <citation type="submission" date="2017-11" db="EMBL/GenBank/DDBJ databases">
        <title>Evolution of Phototrophy in the Chloroflexi Phylum Driven by Horizontal Gene Transfer.</title>
        <authorList>
            <person name="Ward L.M."/>
            <person name="Hemp J."/>
            <person name="Shih P.M."/>
            <person name="Mcglynn S.E."/>
            <person name="Fischer W."/>
        </authorList>
    </citation>
    <scope>NUCLEOTIDE SEQUENCE [LARGE SCALE GENOMIC DNA]</scope>
    <source>
        <strain evidence="1">CP2_2F</strain>
    </source>
</reference>
<dbReference type="EMBL" id="PGTK01000002">
    <property type="protein sequence ID" value="PJF31903.1"/>
    <property type="molecule type" value="Genomic_DNA"/>
</dbReference>
<sequence>MAAAAESARLRSLLEQLPAMGRLLDLGCSTCPDALTYFGAGAQCVCGVDWDWLALSAARRAYRGRALCLIYADVRSVAFAPHAFDTVLIRHPDIARALQIWQIALKRSADWLRENTGRLLITTYSLDESLQVRALCDSIAALRAIRLDESRLAPVALNGRDCHALCYVLST</sequence>
<dbReference type="Proteomes" id="UP000228921">
    <property type="component" value="Unassembled WGS sequence"/>
</dbReference>
<evidence type="ECO:0000313" key="2">
    <source>
        <dbReference type="Proteomes" id="UP000228921"/>
    </source>
</evidence>
<dbReference type="SUPFAM" id="SSF53335">
    <property type="entry name" value="S-adenosyl-L-methionine-dependent methyltransferases"/>
    <property type="match status" value="1"/>
</dbReference>
<proteinExistence type="predicted"/>
<evidence type="ECO:0008006" key="3">
    <source>
        <dbReference type="Google" id="ProtNLM"/>
    </source>
</evidence>